<dbReference type="EMBL" id="CP005286">
    <property type="protein sequence ID" value="AJE33443.1"/>
    <property type="molecule type" value="Genomic_DNA"/>
</dbReference>
<reference evidence="2 3" key="1">
    <citation type="submission" date="2013-04" db="EMBL/GenBank/DDBJ databases">
        <title>Complete genome sequence of Corynebacterium humireducens DSM 45392(T), isolated from a wastewater-fed microbial fuel cell.</title>
        <authorList>
            <person name="Ruckert C."/>
            <person name="Albersmeier A."/>
            <person name="Kalinowski J."/>
        </authorList>
    </citation>
    <scope>NUCLEOTIDE SEQUENCE [LARGE SCALE GENOMIC DNA]</scope>
    <source>
        <strain evidence="3">MFC-5</strain>
    </source>
</reference>
<dbReference type="Pfam" id="PF04313">
    <property type="entry name" value="HSDR_N"/>
    <property type="match status" value="1"/>
</dbReference>
<keyword evidence="3" id="KW-1185">Reference proteome</keyword>
<dbReference type="InterPro" id="IPR014001">
    <property type="entry name" value="Helicase_ATP-bd"/>
</dbReference>
<dbReference type="Proteomes" id="UP000031524">
    <property type="component" value="Chromosome"/>
</dbReference>
<dbReference type="InterPro" id="IPR027417">
    <property type="entry name" value="P-loop_NTPase"/>
</dbReference>
<dbReference type="InterPro" id="IPR055180">
    <property type="entry name" value="HsdR_RecA-like_helicase_dom_2"/>
</dbReference>
<dbReference type="PANTHER" id="PTHR42927">
    <property type="entry name" value="HELICASE SUPERFAMILY 1 AND 2 DOMAIN-CONTAINING PROTEIN"/>
    <property type="match status" value="1"/>
</dbReference>
<gene>
    <name evidence="2" type="ORF">B842_07970</name>
</gene>
<dbReference type="REBASE" id="101083">
    <property type="entry name" value="Chu45392ORF7960P"/>
</dbReference>
<organism evidence="2 3">
    <name type="scientific">Corynebacterium humireducens NBRC 106098 = DSM 45392</name>
    <dbReference type="NCBI Taxonomy" id="1223515"/>
    <lineage>
        <taxon>Bacteria</taxon>
        <taxon>Bacillati</taxon>
        <taxon>Actinomycetota</taxon>
        <taxon>Actinomycetes</taxon>
        <taxon>Mycobacteriales</taxon>
        <taxon>Corynebacteriaceae</taxon>
        <taxon>Corynebacterium</taxon>
    </lineage>
</organism>
<accession>A0A0B5DBE0</accession>
<dbReference type="SUPFAM" id="SSF52540">
    <property type="entry name" value="P-loop containing nucleoside triphosphate hydrolases"/>
    <property type="match status" value="2"/>
</dbReference>
<name>A0A0B5DBE0_9CORY</name>
<dbReference type="InterPro" id="IPR040980">
    <property type="entry name" value="SWI2_SNF2"/>
</dbReference>
<dbReference type="GO" id="GO:0003677">
    <property type="term" value="F:DNA binding"/>
    <property type="evidence" value="ECO:0007669"/>
    <property type="project" value="UniProtKB-KW"/>
</dbReference>
<dbReference type="STRING" id="1223515.B842_07970"/>
<dbReference type="InterPro" id="IPR007409">
    <property type="entry name" value="Restrct_endonuc_type1_HsdR_N"/>
</dbReference>
<dbReference type="Pfam" id="PF22679">
    <property type="entry name" value="T1R_D3-like"/>
    <property type="match status" value="1"/>
</dbReference>
<dbReference type="GO" id="GO:0009307">
    <property type="term" value="P:DNA restriction-modification system"/>
    <property type="evidence" value="ECO:0007669"/>
    <property type="project" value="UniProtKB-KW"/>
</dbReference>
<dbReference type="HOGENOM" id="CLU_010804_0_0_11"/>
<feature type="domain" description="Helicase ATP-binding" evidence="1">
    <location>
        <begin position="323"/>
        <end position="525"/>
    </location>
</feature>
<dbReference type="PANTHER" id="PTHR42927:SF1">
    <property type="entry name" value="HELICASE SUPERFAMILY 1 AND 2 DOMAIN-CONTAINING PROTEIN"/>
    <property type="match status" value="1"/>
</dbReference>
<dbReference type="SMART" id="SM00487">
    <property type="entry name" value="DEXDc"/>
    <property type="match status" value="1"/>
</dbReference>
<evidence type="ECO:0000313" key="2">
    <source>
        <dbReference type="EMBL" id="AJE33443.1"/>
    </source>
</evidence>
<dbReference type="Gene3D" id="3.90.1570.50">
    <property type="match status" value="1"/>
</dbReference>
<protein>
    <submittedName>
        <fullName evidence="2">DNA restriction-modification system, restriction enzyme</fullName>
    </submittedName>
</protein>
<dbReference type="KEGG" id="chm:B842_07970"/>
<evidence type="ECO:0000313" key="3">
    <source>
        <dbReference type="Proteomes" id="UP000031524"/>
    </source>
</evidence>
<dbReference type="Gene3D" id="3.40.50.300">
    <property type="entry name" value="P-loop containing nucleotide triphosphate hydrolases"/>
    <property type="match status" value="2"/>
</dbReference>
<dbReference type="GO" id="GO:0005524">
    <property type="term" value="F:ATP binding"/>
    <property type="evidence" value="ECO:0007669"/>
    <property type="project" value="UniProtKB-KW"/>
</dbReference>
<dbReference type="Pfam" id="PF18766">
    <property type="entry name" value="SWI2_SNF2"/>
    <property type="match status" value="1"/>
</dbReference>
<dbReference type="GO" id="GO:0009035">
    <property type="term" value="F:type I site-specific deoxyribonuclease activity"/>
    <property type="evidence" value="ECO:0007669"/>
    <property type="project" value="UniProtKB-EC"/>
</dbReference>
<evidence type="ECO:0000259" key="1">
    <source>
        <dbReference type="PROSITE" id="PS51192"/>
    </source>
</evidence>
<proteinExistence type="predicted"/>
<sequence>MGIQSTMEKAFEDAIVDHLTTHGWLSDTGSGTGAGSSAASTRSSTGWDKRRALYVPDVLHWLETQYPEEYLKAVPESLTGVQREVYVSKLLDRLAEMLDKTPILNNRTKQVQHGLLGTLRGGFSHAQRGQRKATFGPMVAFYPENPLYTNAIEDAQRNRLRVLRQVPFDVTGTDTLDLVLTVNGIPVVTMELKTDNTQAVRDAVKQYKEDRRPNKNRPLLKPGRALVHFAVSNQEVYMSTVLAGLNTFFLPFNQGNDGHAGNPPNPHGSDTSYLWEEVLDTELFLRILRDYALWEPSSKGNQGRLIFPRYHQLRATEKVMDDIATRGAGGRYLIQHSAGSGKTKTIAWLAHRAGRFIDSTGKPVFDSVIVVTDRTVLDDNIKEGLDLLRASEGLVVNVDNKLGSKSKTLEAALSRGGHIVSCTIQTFPALAKMMEKSPALAGRNYCVIMDEAHSSQHGEAATRLREILVDVDLPEGEDISADDVLLAMNKAIANSPNLSFIALTATPKGKTFAVYGVPNPNGKDDPSVPDDPENPEKRVAFDSYFMSQAIEEGFILDVLGNYSTYQMFARIRDQLDREDTVNLGEAVSDMVRFVRIHPTSIAQKVAVTVEHFRRNVMHHLNGTAKAMVVAPDRMSAATWSHKMNEYIAKSEYTDMTTLVAFSGSLAYSDDPDAPEITEASINGVRDTALHFREHDEAKVLIVANKFQTGFDEPRLCAMYVDRELSGVQAVQTLSRLNRVIPDKPKPMVVDFVNEPAKILKSFEPYYRDAHIEEEIPANALADLGDILDAAAFYTPEELQSLADAYIARQDAETLQGLVSPIRARWNNHMRQARQTHNKEAYKEGTAFRANLIKYAHAWEFLSQIVDFQDVLLHKRAIVAGLMAKNLNLERQDDEDDYTVGIELVGVAVEPATEGIDLGLAAEEIDGKLELPGFDGRPVAKNSPVKAAFDEAVDQVNQILAAVGIDASNEATKSAIRASYGILVEDRTVQALARENDPSQVAGTDAFKNKGFGAIMQAARESNEVFEAVTADADNLDLFLTALAKMLVAASPRSVEKYFSSTNRPIEVDFGANSSTEAPASY</sequence>
<dbReference type="AlphaFoldDB" id="A0A0B5DBE0"/>
<dbReference type="PROSITE" id="PS51192">
    <property type="entry name" value="HELICASE_ATP_BIND_1"/>
    <property type="match status" value="1"/>
</dbReference>